<sequence length="435" mass="48178">MESTHVISITDNVAPRKNTTKTFKFSLPPVFSRLRENKIHLWDKQMKDAKKIIHSIKVGISLVLISLLYLLDPLYEQVGENAIWAIMTVVVTFEFSAGATLGKGLNRGMGTILGGGLGCMAAVLAQNIGGVGNSIIIGASVFIFGTIATYFRLFPSVKKRYDYGVMIFILTFSLIVVSGVRTEDQKVWEIAVERLLTIVMGFVVCICVSFLIFPLWASDELHDSIVSRFQHIANSLQGCMEEYVKFVSEKENKKPGASFSVCKSLLDSKSKDEVLANFAKWEPWHGKFGFFYPWEKYLKIGDVLRELAAITLALGGCFQASETAMKMEAVSESVEREACEAIGSGIVWSLQELGESMKQMRKCEADISEMLKTVREEISLVISTSKMAAIDNMDAVAVASFVFLLKKVVEKVEELTKEVEQLGDLAAFPAHSTLV</sequence>
<feature type="transmembrane region" description="Helical" evidence="9">
    <location>
        <begin position="135"/>
        <end position="154"/>
    </location>
</feature>
<dbReference type="AlphaFoldDB" id="A0A4D6LE49"/>
<feature type="transmembrane region" description="Helical" evidence="9">
    <location>
        <begin position="109"/>
        <end position="129"/>
    </location>
</feature>
<reference evidence="10 11" key="1">
    <citation type="submission" date="2019-04" db="EMBL/GenBank/DDBJ databases">
        <title>An improved genome assembly and genetic linkage map for asparagus bean, Vigna unguiculata ssp. sesquipedialis.</title>
        <authorList>
            <person name="Xia Q."/>
            <person name="Zhang R."/>
            <person name="Dong Y."/>
        </authorList>
    </citation>
    <scope>NUCLEOTIDE SEQUENCE [LARGE SCALE GENOMIC DNA]</scope>
    <source>
        <tissue evidence="10">Leaf</tissue>
    </source>
</reference>
<keyword evidence="4 9" id="KW-0812">Transmembrane</keyword>
<comment type="similarity">
    <text evidence="2">Belongs to the aromatic acid exporter (TC 2.A.85) family.</text>
</comment>
<keyword evidence="7 9" id="KW-0472">Membrane</keyword>
<organism evidence="10 11">
    <name type="scientific">Vigna unguiculata</name>
    <name type="common">Cowpea</name>
    <dbReference type="NCBI Taxonomy" id="3917"/>
    <lineage>
        <taxon>Eukaryota</taxon>
        <taxon>Viridiplantae</taxon>
        <taxon>Streptophyta</taxon>
        <taxon>Embryophyta</taxon>
        <taxon>Tracheophyta</taxon>
        <taxon>Spermatophyta</taxon>
        <taxon>Magnoliopsida</taxon>
        <taxon>eudicotyledons</taxon>
        <taxon>Gunneridae</taxon>
        <taxon>Pentapetalae</taxon>
        <taxon>rosids</taxon>
        <taxon>fabids</taxon>
        <taxon>Fabales</taxon>
        <taxon>Fabaceae</taxon>
        <taxon>Papilionoideae</taxon>
        <taxon>50 kb inversion clade</taxon>
        <taxon>NPAAA clade</taxon>
        <taxon>indigoferoid/millettioid clade</taxon>
        <taxon>Phaseoleae</taxon>
        <taxon>Vigna</taxon>
    </lineage>
</organism>
<dbReference type="Proteomes" id="UP000501690">
    <property type="component" value="Linkage Group LG3"/>
</dbReference>
<accession>A0A4D6LE49</accession>
<evidence type="ECO:0000256" key="1">
    <source>
        <dbReference type="ARBA" id="ARBA00004141"/>
    </source>
</evidence>
<evidence type="ECO:0000313" key="11">
    <source>
        <dbReference type="Proteomes" id="UP000501690"/>
    </source>
</evidence>
<feature type="transmembrane region" description="Helical" evidence="9">
    <location>
        <begin position="195"/>
        <end position="217"/>
    </location>
</feature>
<keyword evidence="11" id="KW-1185">Reference proteome</keyword>
<feature type="transmembrane region" description="Helical" evidence="9">
    <location>
        <begin position="83"/>
        <end position="102"/>
    </location>
</feature>
<evidence type="ECO:0000256" key="6">
    <source>
        <dbReference type="ARBA" id="ARBA00023065"/>
    </source>
</evidence>
<evidence type="ECO:0000256" key="7">
    <source>
        <dbReference type="ARBA" id="ARBA00023136"/>
    </source>
</evidence>
<dbReference type="InterPro" id="IPR020966">
    <property type="entry name" value="ALMT"/>
</dbReference>
<evidence type="ECO:0000256" key="9">
    <source>
        <dbReference type="SAM" id="Phobius"/>
    </source>
</evidence>
<evidence type="ECO:0000256" key="8">
    <source>
        <dbReference type="ARBA" id="ARBA00023303"/>
    </source>
</evidence>
<evidence type="ECO:0000256" key="5">
    <source>
        <dbReference type="ARBA" id="ARBA00022989"/>
    </source>
</evidence>
<keyword evidence="8" id="KW-0407">Ion channel</keyword>
<evidence type="ECO:0000313" key="10">
    <source>
        <dbReference type="EMBL" id="QCD86881.1"/>
    </source>
</evidence>
<dbReference type="Pfam" id="PF11744">
    <property type="entry name" value="ALMT"/>
    <property type="match status" value="1"/>
</dbReference>
<evidence type="ECO:0000256" key="3">
    <source>
        <dbReference type="ARBA" id="ARBA00022448"/>
    </source>
</evidence>
<dbReference type="PANTHER" id="PTHR31086">
    <property type="entry name" value="ALUMINUM-ACTIVATED MALATE TRANSPORTER 10"/>
    <property type="match status" value="1"/>
</dbReference>
<keyword evidence="6" id="KW-0406">Ion transport</keyword>
<gene>
    <name evidence="10" type="ORF">DEO72_LG3g1410</name>
</gene>
<proteinExistence type="inferred from homology"/>
<name>A0A4D6LE49_VIGUN</name>
<feature type="transmembrane region" description="Helical" evidence="9">
    <location>
        <begin position="52"/>
        <end position="71"/>
    </location>
</feature>
<dbReference type="GO" id="GO:0015743">
    <property type="term" value="P:malate transport"/>
    <property type="evidence" value="ECO:0007669"/>
    <property type="project" value="InterPro"/>
</dbReference>
<evidence type="ECO:0000256" key="2">
    <source>
        <dbReference type="ARBA" id="ARBA00007079"/>
    </source>
</evidence>
<dbReference type="GO" id="GO:0034220">
    <property type="term" value="P:monoatomic ion transmembrane transport"/>
    <property type="evidence" value="ECO:0007669"/>
    <property type="project" value="UniProtKB-KW"/>
</dbReference>
<dbReference type="EMBL" id="CP039347">
    <property type="protein sequence ID" value="QCD86881.1"/>
    <property type="molecule type" value="Genomic_DNA"/>
</dbReference>
<feature type="transmembrane region" description="Helical" evidence="9">
    <location>
        <begin position="161"/>
        <end position="180"/>
    </location>
</feature>
<dbReference type="GO" id="GO:0016020">
    <property type="term" value="C:membrane"/>
    <property type="evidence" value="ECO:0007669"/>
    <property type="project" value="UniProtKB-SubCell"/>
</dbReference>
<keyword evidence="5 9" id="KW-1133">Transmembrane helix</keyword>
<evidence type="ECO:0000256" key="4">
    <source>
        <dbReference type="ARBA" id="ARBA00022692"/>
    </source>
</evidence>
<protein>
    <submittedName>
        <fullName evidence="10">Aluminum-activated malate transporter</fullName>
    </submittedName>
</protein>
<comment type="subcellular location">
    <subcellularLocation>
        <location evidence="1">Membrane</location>
        <topology evidence="1">Multi-pass membrane protein</topology>
    </subcellularLocation>
</comment>
<keyword evidence="3" id="KW-0813">Transport</keyword>